<dbReference type="PANTHER" id="PTHR46397">
    <property type="entry name" value="NUCLEAR HORMONE RECEPTOR FAMILY-RELATED"/>
    <property type="match status" value="1"/>
</dbReference>
<evidence type="ECO:0000313" key="11">
    <source>
        <dbReference type="EMBL" id="VDK54185.1"/>
    </source>
</evidence>
<evidence type="ECO:0000256" key="4">
    <source>
        <dbReference type="ARBA" id="ARBA00022833"/>
    </source>
</evidence>
<evidence type="ECO:0000313" key="13">
    <source>
        <dbReference type="WBParaSite" id="ASIM_0001567301-mRNA-1"/>
    </source>
</evidence>
<dbReference type="GO" id="GO:0003700">
    <property type="term" value="F:DNA-binding transcription factor activity"/>
    <property type="evidence" value="ECO:0007669"/>
    <property type="project" value="InterPro"/>
</dbReference>
<reference evidence="11 12" key="2">
    <citation type="submission" date="2018-11" db="EMBL/GenBank/DDBJ databases">
        <authorList>
            <consortium name="Pathogen Informatics"/>
        </authorList>
    </citation>
    <scope>NUCLEOTIDE SEQUENCE [LARGE SCALE GENOMIC DNA]</scope>
</reference>
<evidence type="ECO:0000256" key="9">
    <source>
        <dbReference type="ARBA" id="ARBA00023242"/>
    </source>
</evidence>
<evidence type="ECO:0000313" key="12">
    <source>
        <dbReference type="Proteomes" id="UP000267096"/>
    </source>
</evidence>
<dbReference type="SMART" id="SM00399">
    <property type="entry name" value="ZnF_C4"/>
    <property type="match status" value="1"/>
</dbReference>
<reference evidence="13" key="1">
    <citation type="submission" date="2017-02" db="UniProtKB">
        <authorList>
            <consortium name="WormBaseParasite"/>
        </authorList>
    </citation>
    <scope>IDENTIFICATION</scope>
</reference>
<dbReference type="PROSITE" id="PS00031">
    <property type="entry name" value="NUCLEAR_REC_DBD_1"/>
    <property type="match status" value="1"/>
</dbReference>
<dbReference type="EMBL" id="UYRR01032100">
    <property type="protein sequence ID" value="VDK54185.1"/>
    <property type="molecule type" value="Genomic_DNA"/>
</dbReference>
<feature type="domain" description="Nuclear receptor" evidence="10">
    <location>
        <begin position="8"/>
        <end position="75"/>
    </location>
</feature>
<keyword evidence="6" id="KW-0238">DNA-binding</keyword>
<evidence type="ECO:0000256" key="2">
    <source>
        <dbReference type="ARBA" id="ARBA00022723"/>
    </source>
</evidence>
<protein>
    <submittedName>
        <fullName evidence="13">Nuclear receptor domain-containing protein</fullName>
    </submittedName>
</protein>
<dbReference type="InterPro" id="IPR001628">
    <property type="entry name" value="Znf_hrmn_rcpt"/>
</dbReference>
<keyword evidence="2" id="KW-0479">Metal-binding</keyword>
<accession>A0A0M3K3Y2</accession>
<evidence type="ECO:0000256" key="7">
    <source>
        <dbReference type="ARBA" id="ARBA00023163"/>
    </source>
</evidence>
<dbReference type="Pfam" id="PF00105">
    <property type="entry name" value="zf-C4"/>
    <property type="match status" value="1"/>
</dbReference>
<proteinExistence type="inferred from homology"/>
<name>A0A0M3K3Y2_ANISI</name>
<dbReference type="AlphaFoldDB" id="A0A0M3K3Y2"/>
<keyword evidence="8" id="KW-0675">Receptor</keyword>
<dbReference type="Proteomes" id="UP000267096">
    <property type="component" value="Unassembled WGS sequence"/>
</dbReference>
<dbReference type="PANTHER" id="PTHR46397:SF3">
    <property type="entry name" value="NR LBD DOMAIN-CONTAINING PROTEIN-RELATED"/>
    <property type="match status" value="1"/>
</dbReference>
<keyword evidence="7" id="KW-0804">Transcription</keyword>
<dbReference type="Gene3D" id="3.30.50.10">
    <property type="entry name" value="Erythroid Transcription Factor GATA-1, subunit A"/>
    <property type="match status" value="1"/>
</dbReference>
<evidence type="ECO:0000256" key="5">
    <source>
        <dbReference type="ARBA" id="ARBA00023015"/>
    </source>
</evidence>
<dbReference type="OrthoDB" id="5830034at2759"/>
<dbReference type="GO" id="GO:0008270">
    <property type="term" value="F:zinc ion binding"/>
    <property type="evidence" value="ECO:0007669"/>
    <property type="project" value="UniProtKB-KW"/>
</dbReference>
<dbReference type="InterPro" id="IPR013088">
    <property type="entry name" value="Znf_NHR/GATA"/>
</dbReference>
<dbReference type="WBParaSite" id="ASIM_0001567301-mRNA-1">
    <property type="protein sequence ID" value="ASIM_0001567301-mRNA-1"/>
    <property type="gene ID" value="ASIM_0001567301"/>
</dbReference>
<gene>
    <name evidence="11" type="ORF">ASIM_LOCUS15080</name>
</gene>
<sequence length="160" mass="18174">MVSVAECQKVCAICDSPRAATLHFGARSCKACAAFFRRTVSMRMKYKCAAEGKSYENKCHIHHYVQYRRDTNRKCAPLCNDTVVDDPVEPDHQTQQHEQLHNRLMSCVHNHAVLESMLDWAVEAEKALNDSRRLVYAKHTATAVFTSNSELVGSRFEISI</sequence>
<evidence type="ECO:0000259" key="10">
    <source>
        <dbReference type="PROSITE" id="PS51030"/>
    </source>
</evidence>
<evidence type="ECO:0000256" key="8">
    <source>
        <dbReference type="ARBA" id="ARBA00023170"/>
    </source>
</evidence>
<evidence type="ECO:0000256" key="1">
    <source>
        <dbReference type="ARBA" id="ARBA00005993"/>
    </source>
</evidence>
<comment type="similarity">
    <text evidence="1">Belongs to the nuclear hormone receptor family.</text>
</comment>
<organism evidence="13">
    <name type="scientific">Anisakis simplex</name>
    <name type="common">Herring worm</name>
    <dbReference type="NCBI Taxonomy" id="6269"/>
    <lineage>
        <taxon>Eukaryota</taxon>
        <taxon>Metazoa</taxon>
        <taxon>Ecdysozoa</taxon>
        <taxon>Nematoda</taxon>
        <taxon>Chromadorea</taxon>
        <taxon>Rhabditida</taxon>
        <taxon>Spirurina</taxon>
        <taxon>Ascaridomorpha</taxon>
        <taxon>Ascaridoidea</taxon>
        <taxon>Anisakidae</taxon>
        <taxon>Anisakis</taxon>
        <taxon>Anisakis simplex complex</taxon>
    </lineage>
</organism>
<keyword evidence="5" id="KW-0805">Transcription regulation</keyword>
<keyword evidence="4" id="KW-0862">Zinc</keyword>
<keyword evidence="9" id="KW-0539">Nucleus</keyword>
<keyword evidence="3" id="KW-0863">Zinc-finger</keyword>
<dbReference type="SUPFAM" id="SSF57716">
    <property type="entry name" value="Glucocorticoid receptor-like (DNA-binding domain)"/>
    <property type="match status" value="1"/>
</dbReference>
<dbReference type="PROSITE" id="PS51030">
    <property type="entry name" value="NUCLEAR_REC_DBD_2"/>
    <property type="match status" value="1"/>
</dbReference>
<keyword evidence="12" id="KW-1185">Reference proteome</keyword>
<dbReference type="GO" id="GO:0043565">
    <property type="term" value="F:sequence-specific DNA binding"/>
    <property type="evidence" value="ECO:0007669"/>
    <property type="project" value="InterPro"/>
</dbReference>
<evidence type="ECO:0000256" key="6">
    <source>
        <dbReference type="ARBA" id="ARBA00023125"/>
    </source>
</evidence>
<evidence type="ECO:0000256" key="3">
    <source>
        <dbReference type="ARBA" id="ARBA00022771"/>
    </source>
</evidence>